<protein>
    <submittedName>
        <fullName evidence="7">Cytochrome c oxidase subunit IV</fullName>
    </submittedName>
</protein>
<reference evidence="7 8" key="1">
    <citation type="submission" date="2019-03" db="EMBL/GenBank/DDBJ databases">
        <title>Genomic Encyclopedia of Type Strains, Phase IV (KMG-IV): sequencing the most valuable type-strain genomes for metagenomic binning, comparative biology and taxonomic classification.</title>
        <authorList>
            <person name="Goeker M."/>
        </authorList>
    </citation>
    <scope>NUCLEOTIDE SEQUENCE [LARGE SCALE GENOMIC DNA]</scope>
    <source>
        <strain evidence="7 8">DSM 21100</strain>
    </source>
</reference>
<keyword evidence="5 6" id="KW-0472">Membrane</keyword>
<dbReference type="Pfam" id="PF03626">
    <property type="entry name" value="COX4_pro"/>
    <property type="match status" value="1"/>
</dbReference>
<name>A0A4R3KX89_9SPHI</name>
<comment type="subcellular location">
    <subcellularLocation>
        <location evidence="1">Cell membrane</location>
        <topology evidence="1">Multi-pass membrane protein</topology>
    </subcellularLocation>
</comment>
<feature type="transmembrane region" description="Helical" evidence="6">
    <location>
        <begin position="55"/>
        <end position="75"/>
    </location>
</feature>
<evidence type="ECO:0000256" key="1">
    <source>
        <dbReference type="ARBA" id="ARBA00004651"/>
    </source>
</evidence>
<dbReference type="Proteomes" id="UP000295807">
    <property type="component" value="Unassembled WGS sequence"/>
</dbReference>
<proteinExistence type="predicted"/>
<evidence type="ECO:0000256" key="3">
    <source>
        <dbReference type="ARBA" id="ARBA00022692"/>
    </source>
</evidence>
<organism evidence="7 8">
    <name type="scientific">Anseongella ginsenosidimutans</name>
    <dbReference type="NCBI Taxonomy" id="496056"/>
    <lineage>
        <taxon>Bacteria</taxon>
        <taxon>Pseudomonadati</taxon>
        <taxon>Bacteroidota</taxon>
        <taxon>Sphingobacteriia</taxon>
        <taxon>Sphingobacteriales</taxon>
        <taxon>Sphingobacteriaceae</taxon>
        <taxon>Anseongella</taxon>
    </lineage>
</organism>
<keyword evidence="3 6" id="KW-0812">Transmembrane</keyword>
<dbReference type="GO" id="GO:0005886">
    <property type="term" value="C:plasma membrane"/>
    <property type="evidence" value="ECO:0007669"/>
    <property type="project" value="UniProtKB-SubCell"/>
</dbReference>
<feature type="transmembrane region" description="Helical" evidence="6">
    <location>
        <begin position="81"/>
        <end position="101"/>
    </location>
</feature>
<gene>
    <name evidence="7" type="ORF">EDD80_101219</name>
</gene>
<evidence type="ECO:0000313" key="8">
    <source>
        <dbReference type="Proteomes" id="UP000295807"/>
    </source>
</evidence>
<keyword evidence="4 6" id="KW-1133">Transmembrane helix</keyword>
<evidence type="ECO:0000256" key="4">
    <source>
        <dbReference type="ARBA" id="ARBA00022989"/>
    </source>
</evidence>
<dbReference type="OrthoDB" id="981917at2"/>
<keyword evidence="2" id="KW-1003">Cell membrane</keyword>
<evidence type="ECO:0000256" key="2">
    <source>
        <dbReference type="ARBA" id="ARBA00022475"/>
    </source>
</evidence>
<feature type="transmembrane region" description="Helical" evidence="6">
    <location>
        <begin position="22"/>
        <end position="43"/>
    </location>
</feature>
<dbReference type="EMBL" id="SMAD01000001">
    <property type="protein sequence ID" value="TCS90021.1"/>
    <property type="molecule type" value="Genomic_DNA"/>
</dbReference>
<sequence length="111" mass="12715">MTAAEHSQSHDAEHASMTRGDIWKVFFILLGLTVIEFVIALAIPESFMPHSIKNILYIVLTLAKAFYIVAYFMHLKFEKLFLIYLIVVPLILILGIIGALLHEGDYWLLIR</sequence>
<accession>A0A4R3KX89</accession>
<comment type="caution">
    <text evidence="7">The sequence shown here is derived from an EMBL/GenBank/DDBJ whole genome shotgun (WGS) entry which is preliminary data.</text>
</comment>
<dbReference type="RefSeq" id="WP_132127490.1">
    <property type="nucleotide sequence ID" value="NZ_CP042432.1"/>
</dbReference>
<dbReference type="AlphaFoldDB" id="A0A4R3KX89"/>
<evidence type="ECO:0000256" key="6">
    <source>
        <dbReference type="SAM" id="Phobius"/>
    </source>
</evidence>
<evidence type="ECO:0000256" key="5">
    <source>
        <dbReference type="ARBA" id="ARBA00023136"/>
    </source>
</evidence>
<keyword evidence="8" id="KW-1185">Reference proteome</keyword>
<evidence type="ECO:0000313" key="7">
    <source>
        <dbReference type="EMBL" id="TCS90021.1"/>
    </source>
</evidence>
<dbReference type="InterPro" id="IPR005171">
    <property type="entry name" value="Cyt_c_oxidase_su4_prok"/>
</dbReference>